<evidence type="ECO:0000313" key="3">
    <source>
        <dbReference type="Proteomes" id="UP000555407"/>
    </source>
</evidence>
<dbReference type="GO" id="GO:0046556">
    <property type="term" value="F:alpha-L-arabinofuranosidase activity"/>
    <property type="evidence" value="ECO:0007669"/>
    <property type="project" value="InterPro"/>
</dbReference>
<accession>A0A7X6A4Y5</accession>
<gene>
    <name evidence="2" type="ORF">BJY22_007207</name>
</gene>
<dbReference type="InterPro" id="IPR013780">
    <property type="entry name" value="Glyco_hydro_b"/>
</dbReference>
<proteinExistence type="predicted"/>
<dbReference type="SUPFAM" id="SSF51011">
    <property type="entry name" value="Glycosyl hydrolase domain"/>
    <property type="match status" value="1"/>
</dbReference>
<reference evidence="2 3" key="1">
    <citation type="submission" date="2020-03" db="EMBL/GenBank/DDBJ databases">
        <title>Sequencing the genomes of 1000 actinobacteria strains.</title>
        <authorList>
            <person name="Klenk H.-P."/>
        </authorList>
    </citation>
    <scope>NUCLEOTIDE SEQUENCE [LARGE SCALE GENOMIC DNA]</scope>
    <source>
        <strain evidence="2 3">DSM 45490</strain>
    </source>
</reference>
<dbReference type="InterPro" id="IPR010720">
    <property type="entry name" value="Alpha-L-AF_C"/>
</dbReference>
<dbReference type="EMBL" id="JAASRO010000001">
    <property type="protein sequence ID" value="NIK61490.1"/>
    <property type="molecule type" value="Genomic_DNA"/>
</dbReference>
<dbReference type="Proteomes" id="UP000555407">
    <property type="component" value="Unassembled WGS sequence"/>
</dbReference>
<dbReference type="RefSeq" id="WP_167216022.1">
    <property type="nucleotide sequence ID" value="NZ_JAASRO010000001.1"/>
</dbReference>
<sequence>MAPFWTSPSTGRIAVFLQNRSTDGPVELTLDLRSTAVSDVLTAVSLYDDDRFATNTANQPNRVEPRPNTTVRVDQGRVTLTLPPISWTAVQLAVS</sequence>
<evidence type="ECO:0000259" key="1">
    <source>
        <dbReference type="Pfam" id="PF06964"/>
    </source>
</evidence>
<name>A0A7X6A4Y5_9ACTN</name>
<organism evidence="2 3">
    <name type="scientific">Kribbella shirazensis</name>
    <dbReference type="NCBI Taxonomy" id="1105143"/>
    <lineage>
        <taxon>Bacteria</taxon>
        <taxon>Bacillati</taxon>
        <taxon>Actinomycetota</taxon>
        <taxon>Actinomycetes</taxon>
        <taxon>Propionibacteriales</taxon>
        <taxon>Kribbellaceae</taxon>
        <taxon>Kribbella</taxon>
    </lineage>
</organism>
<protein>
    <submittedName>
        <fullName evidence="2">Alpha-L-arabinofuranosidase</fullName>
    </submittedName>
</protein>
<feature type="domain" description="Alpha-L-arabinofuranosidase C-terminal" evidence="1">
    <location>
        <begin position="22"/>
        <end position="86"/>
    </location>
</feature>
<dbReference type="AlphaFoldDB" id="A0A7X6A4Y5"/>
<keyword evidence="3" id="KW-1185">Reference proteome</keyword>
<comment type="caution">
    <text evidence="2">The sequence shown here is derived from an EMBL/GenBank/DDBJ whole genome shotgun (WGS) entry which is preliminary data.</text>
</comment>
<dbReference type="Gene3D" id="2.60.40.1180">
    <property type="entry name" value="Golgi alpha-mannosidase II"/>
    <property type="match status" value="1"/>
</dbReference>
<dbReference type="Pfam" id="PF06964">
    <property type="entry name" value="Alpha-L-AF_C"/>
    <property type="match status" value="1"/>
</dbReference>
<evidence type="ECO:0000313" key="2">
    <source>
        <dbReference type="EMBL" id="NIK61490.1"/>
    </source>
</evidence>
<dbReference type="GO" id="GO:0046373">
    <property type="term" value="P:L-arabinose metabolic process"/>
    <property type="evidence" value="ECO:0007669"/>
    <property type="project" value="InterPro"/>
</dbReference>